<gene>
    <name evidence="2" type="ORF">GUJ93_ZPchr0111g33297</name>
</gene>
<keyword evidence="3" id="KW-1185">Reference proteome</keyword>
<dbReference type="PANTHER" id="PTHR13437">
    <property type="entry name" value="NUCLEOPORIN P58/P45 NUCLEOPORIN-LIKE PROTEIN 1"/>
    <property type="match status" value="1"/>
</dbReference>
<dbReference type="GO" id="GO:0005643">
    <property type="term" value="C:nuclear pore"/>
    <property type="evidence" value="ECO:0007669"/>
    <property type="project" value="InterPro"/>
</dbReference>
<dbReference type="AlphaFoldDB" id="A0A8J5VDH6"/>
<dbReference type="GO" id="GO:0017056">
    <property type="term" value="F:structural constituent of nuclear pore"/>
    <property type="evidence" value="ECO:0007669"/>
    <property type="project" value="InterPro"/>
</dbReference>
<dbReference type="GO" id="GO:0008139">
    <property type="term" value="F:nuclear localization sequence binding"/>
    <property type="evidence" value="ECO:0007669"/>
    <property type="project" value="InterPro"/>
</dbReference>
<organism evidence="2 3">
    <name type="scientific">Zizania palustris</name>
    <name type="common">Northern wild rice</name>
    <dbReference type="NCBI Taxonomy" id="103762"/>
    <lineage>
        <taxon>Eukaryota</taxon>
        <taxon>Viridiplantae</taxon>
        <taxon>Streptophyta</taxon>
        <taxon>Embryophyta</taxon>
        <taxon>Tracheophyta</taxon>
        <taxon>Spermatophyta</taxon>
        <taxon>Magnoliopsida</taxon>
        <taxon>Liliopsida</taxon>
        <taxon>Poales</taxon>
        <taxon>Poaceae</taxon>
        <taxon>BOP clade</taxon>
        <taxon>Oryzoideae</taxon>
        <taxon>Oryzeae</taxon>
        <taxon>Zizaniinae</taxon>
        <taxon>Zizania</taxon>
    </lineage>
</organism>
<accession>A0A8J5VDH6</accession>
<proteinExistence type="predicted"/>
<dbReference type="PANTHER" id="PTHR13437:SF6">
    <property type="entry name" value="DUF632 DOMAIN-CONTAINING PROTEIN"/>
    <property type="match status" value="1"/>
</dbReference>
<dbReference type="OrthoDB" id="2538017at2759"/>
<dbReference type="InterPro" id="IPR024882">
    <property type="entry name" value="NUP58/p45/49"/>
</dbReference>
<dbReference type="Proteomes" id="UP000729402">
    <property type="component" value="Unassembled WGS sequence"/>
</dbReference>
<sequence>MPRSVDDSVLGDVTTRLNFSSPSSSPTGHPPSRSPRRKQPALPTIPEEDPEKRTAGAKRPPPEPCPSLPSRPSIPEEGQRQVTSRAPAARSMVQTSPSASVAPRKQQHAAAAAVAVALRELERRRSAEASREIERKRAAADAAVWQQQLQAWVSGAWWLQPQHQRLYTVEGAPAGYETKWEELHSESQGLLLQIEDTMREYKHESDLLDQCSRLYDLSVSNRSFELNASQVSQEIGSTSIIMDREMASIQTLMAVVKEMMWNTDSAICSYVKLRPWFIHRYSGIADTGSVNNSDSCGAPTDFNQCSTTVPKFQFYRVAARRPSPFMHYTVAKFENHLEECRRMAGQLEHIIRINNDKNYKISLESLSKVVSNVYDYLIHVASKVENLHQYAEIMRNQYLNDRRRMSDWSDPFLEADRREVAKQEVAARIVHPSGFYVSMMETWKVNLGNLHSPP</sequence>
<reference evidence="2" key="1">
    <citation type="journal article" date="2021" name="bioRxiv">
        <title>Whole Genome Assembly and Annotation of Northern Wild Rice, Zizania palustris L., Supports a Whole Genome Duplication in the Zizania Genus.</title>
        <authorList>
            <person name="Haas M."/>
            <person name="Kono T."/>
            <person name="Macchietto M."/>
            <person name="Millas R."/>
            <person name="McGilp L."/>
            <person name="Shao M."/>
            <person name="Duquette J."/>
            <person name="Hirsch C.N."/>
            <person name="Kimball J."/>
        </authorList>
    </citation>
    <scope>NUCLEOTIDE SEQUENCE</scope>
    <source>
        <tissue evidence="2">Fresh leaf tissue</tissue>
    </source>
</reference>
<dbReference type="EMBL" id="JAAALK010001092">
    <property type="protein sequence ID" value="KAG8043233.1"/>
    <property type="molecule type" value="Genomic_DNA"/>
</dbReference>
<name>A0A8J5VDH6_ZIZPA</name>
<evidence type="ECO:0000313" key="3">
    <source>
        <dbReference type="Proteomes" id="UP000729402"/>
    </source>
</evidence>
<protein>
    <submittedName>
        <fullName evidence="2">Uncharacterized protein</fullName>
    </submittedName>
</protein>
<feature type="region of interest" description="Disordered" evidence="1">
    <location>
        <begin position="1"/>
        <end position="107"/>
    </location>
</feature>
<evidence type="ECO:0000256" key="1">
    <source>
        <dbReference type="SAM" id="MobiDB-lite"/>
    </source>
</evidence>
<reference evidence="2" key="2">
    <citation type="submission" date="2021-02" db="EMBL/GenBank/DDBJ databases">
        <authorList>
            <person name="Kimball J.A."/>
            <person name="Haas M.W."/>
            <person name="Macchietto M."/>
            <person name="Kono T."/>
            <person name="Duquette J."/>
            <person name="Shao M."/>
        </authorList>
    </citation>
    <scope>NUCLEOTIDE SEQUENCE</scope>
    <source>
        <tissue evidence="2">Fresh leaf tissue</tissue>
    </source>
</reference>
<evidence type="ECO:0000313" key="2">
    <source>
        <dbReference type="EMBL" id="KAG8043233.1"/>
    </source>
</evidence>
<comment type="caution">
    <text evidence="2">The sequence shown here is derived from an EMBL/GenBank/DDBJ whole genome shotgun (WGS) entry which is preliminary data.</text>
</comment>